<feature type="non-terminal residue" evidence="2">
    <location>
        <position position="327"/>
    </location>
</feature>
<feature type="compositionally biased region" description="Low complexity" evidence="1">
    <location>
        <begin position="24"/>
        <end position="44"/>
    </location>
</feature>
<feature type="compositionally biased region" description="Low complexity" evidence="1">
    <location>
        <begin position="1"/>
        <end position="15"/>
    </location>
</feature>
<evidence type="ECO:0000313" key="2">
    <source>
        <dbReference type="EMBL" id="PPQ68719.1"/>
    </source>
</evidence>
<sequence>MTSPRSPGNSSTSSNLPAKKGVFSSSSSRRPSTSTSAGTPTSSALQLPQGIGYSPGSATTYYTTPSSPAGSGIPALRTLRSLLPFGPGSSSSNKNASQTSSAHSSPQTNTPVASTSTSRSPFSPFGSVRKSMTMSRGSDRERERKTSLSNDAFASAHVIAIERQSEDTPIRRSASLSRIEHSTGVNVNLDLEKPLPREPGASSPLGRESSSGSGSGTTLSSAFTLRTPSPGPPLSAELSTIIEADSSGVSVSASALASGAKHFSDHGAAQGVLPAPTPVSATGPTRSQSRSRSPSPLIPSRRPSPSLTPRDFLHPLRTQSQTHTSPT</sequence>
<reference evidence="2 3" key="1">
    <citation type="journal article" date="2018" name="Evol. Lett.">
        <title>Horizontal gene cluster transfer increased hallucinogenic mushroom diversity.</title>
        <authorList>
            <person name="Reynolds H.T."/>
            <person name="Vijayakumar V."/>
            <person name="Gluck-Thaler E."/>
            <person name="Korotkin H.B."/>
            <person name="Matheny P.B."/>
            <person name="Slot J.C."/>
        </authorList>
    </citation>
    <scope>NUCLEOTIDE SEQUENCE [LARGE SCALE GENOMIC DNA]</scope>
    <source>
        <strain evidence="2 3">SRW20</strain>
    </source>
</reference>
<feature type="compositionally biased region" description="Low complexity" evidence="1">
    <location>
        <begin position="200"/>
        <end position="222"/>
    </location>
</feature>
<dbReference type="OrthoDB" id="3216045at2759"/>
<dbReference type="Proteomes" id="UP000284706">
    <property type="component" value="Unassembled WGS sequence"/>
</dbReference>
<accession>A0A409VR61</accession>
<evidence type="ECO:0000256" key="1">
    <source>
        <dbReference type="SAM" id="MobiDB-lite"/>
    </source>
</evidence>
<keyword evidence="3" id="KW-1185">Reference proteome</keyword>
<feature type="region of interest" description="Disordered" evidence="1">
    <location>
        <begin position="266"/>
        <end position="327"/>
    </location>
</feature>
<dbReference type="STRING" id="231916.A0A409VR61"/>
<feature type="compositionally biased region" description="Low complexity" evidence="1">
    <location>
        <begin position="81"/>
        <end position="102"/>
    </location>
</feature>
<dbReference type="AlphaFoldDB" id="A0A409VR61"/>
<dbReference type="InParanoid" id="A0A409VR61"/>
<feature type="compositionally biased region" description="Polar residues" evidence="1">
    <location>
        <begin position="103"/>
        <end position="113"/>
    </location>
</feature>
<feature type="compositionally biased region" description="Low complexity" evidence="1">
    <location>
        <begin position="52"/>
        <end position="71"/>
    </location>
</feature>
<feature type="region of interest" description="Disordered" evidence="1">
    <location>
        <begin position="1"/>
        <end position="239"/>
    </location>
</feature>
<feature type="compositionally biased region" description="Low complexity" evidence="1">
    <location>
        <begin position="114"/>
        <end position="127"/>
    </location>
</feature>
<feature type="compositionally biased region" description="Polar residues" evidence="1">
    <location>
        <begin position="317"/>
        <end position="327"/>
    </location>
</feature>
<comment type="caution">
    <text evidence="2">The sequence shown here is derived from an EMBL/GenBank/DDBJ whole genome shotgun (WGS) entry which is preliminary data.</text>
</comment>
<evidence type="ECO:0000313" key="3">
    <source>
        <dbReference type="Proteomes" id="UP000284706"/>
    </source>
</evidence>
<name>A0A409VR61_9AGAR</name>
<proteinExistence type="predicted"/>
<feature type="compositionally biased region" description="Low complexity" evidence="1">
    <location>
        <begin position="284"/>
        <end position="310"/>
    </location>
</feature>
<organism evidence="2 3">
    <name type="scientific">Gymnopilus dilepis</name>
    <dbReference type="NCBI Taxonomy" id="231916"/>
    <lineage>
        <taxon>Eukaryota</taxon>
        <taxon>Fungi</taxon>
        <taxon>Dikarya</taxon>
        <taxon>Basidiomycota</taxon>
        <taxon>Agaricomycotina</taxon>
        <taxon>Agaricomycetes</taxon>
        <taxon>Agaricomycetidae</taxon>
        <taxon>Agaricales</taxon>
        <taxon>Agaricineae</taxon>
        <taxon>Hymenogastraceae</taxon>
        <taxon>Gymnopilus</taxon>
    </lineage>
</organism>
<dbReference type="EMBL" id="NHYE01005589">
    <property type="protein sequence ID" value="PPQ68719.1"/>
    <property type="molecule type" value="Genomic_DNA"/>
</dbReference>
<protein>
    <submittedName>
        <fullName evidence="2">Uncharacterized protein</fullName>
    </submittedName>
</protein>
<feature type="compositionally biased region" description="Basic and acidic residues" evidence="1">
    <location>
        <begin position="137"/>
        <end position="146"/>
    </location>
</feature>
<gene>
    <name evidence="2" type="ORF">CVT26_003625</name>
</gene>